<evidence type="ECO:0000313" key="9">
    <source>
        <dbReference type="Proteomes" id="UP000051999"/>
    </source>
</evidence>
<name>A0A0R1RC48_9LACO</name>
<evidence type="ECO:0000256" key="5">
    <source>
        <dbReference type="SAM" id="MobiDB-lite"/>
    </source>
</evidence>
<dbReference type="OrthoDB" id="2252996at2"/>
<evidence type="ECO:0000256" key="1">
    <source>
        <dbReference type="ARBA" id="ARBA00022512"/>
    </source>
</evidence>
<keyword evidence="3" id="KW-0732">Signal</keyword>
<comment type="caution">
    <text evidence="8">The sequence shown here is derived from an EMBL/GenBank/DDBJ whole genome shotgun (WGS) entry which is preliminary data.</text>
</comment>
<feature type="compositionally biased region" description="Low complexity" evidence="5">
    <location>
        <begin position="115"/>
        <end position="154"/>
    </location>
</feature>
<feature type="compositionally biased region" description="Polar residues" evidence="5">
    <location>
        <begin position="104"/>
        <end position="114"/>
    </location>
</feature>
<dbReference type="InterPro" id="IPR032300">
    <property type="entry name" value="Antigen_C"/>
</dbReference>
<dbReference type="NCBIfam" id="TIGR03715">
    <property type="entry name" value="KxYKxGKxW"/>
    <property type="match status" value="1"/>
</dbReference>
<proteinExistence type="predicted"/>
<keyword evidence="2" id="KW-0964">Secreted</keyword>
<dbReference type="SUPFAM" id="SSF74914">
    <property type="entry name" value="V-region of surface antigen I/II (SA I/II, PAC)"/>
    <property type="match status" value="1"/>
</dbReference>
<dbReference type="InterPro" id="IPR019931">
    <property type="entry name" value="LPXTG_anchor"/>
</dbReference>
<dbReference type="Pfam" id="PF19258">
    <property type="entry name" value="KxYKxGKxW_sig"/>
    <property type="match status" value="1"/>
</dbReference>
<dbReference type="PROSITE" id="PS50847">
    <property type="entry name" value="GRAM_POS_ANCHORING"/>
    <property type="match status" value="1"/>
</dbReference>
<keyword evidence="9" id="KW-1185">Reference proteome</keyword>
<sequence length="1533" mass="164178">MINIKALQQDALVKEHVKAYKVGKQWVFAGIFVLSTMGMMGADSTAHADATPLSSTTPAVAAQQEGKTSSQSAPSSNPTAAPSNQSQSVTSNTTKNNVSTPVSLGSTKAETTTDSVSSLPATSLAPASMASQSTPSATSTAVPSAVSQATSTAPDSLANKVSQTANSETSATSVASATSTTTSSANGSQAVSATSASSTSSAAQNLATSATGKTSNASQFQAASSTSTASAESHIASIASQSDASQSVNTVDLGDVTDAVAQAAKNHASAVYAASKTPQELTRIAAASNVTNTAGRLSPDETTQNKQGLLITNDKNSITSWAVTGLPSDMTQNIYDASNVPTNINYLASSNGIKELDLNGPIGADTSNLKVVGTYEPAGASFNGQKISKIVVTFDKFSPYLTDKSLNRDIIFSNNLFGGMWTVGWDYDFTPVFYDQNGNVIDLTPKDGVAAFLSFWSLNNEPTVDGSWTIDHSSHVTGTDQDHVEYVQAMNGQKAYVADHSSVIVDNTGKAYALHNNDPQRMFADAVTNPEYGGGIPDWDWLGNKDYALGAVMYQLNGGTNTFRVGMNYNNATPLFNNQSYWITFGSAPLGNTASPAPVKTVTDTSGRSIDGQKVLPGSVINYKVEQDINHFGTDLLYPYTNFEIDDTLPNQVNGLTSDYKLVAINNDGSQSDVDTGWYKIITSAQGVVSASLMSNILADGTSGFYAPTAKGYELVMPVSVKMDASGTLVNTASTNVGKTHQDTNTTHNPVVLITPTKTVTDQNGNDINGKNSVRGDTKDYEILWDLRDVDGTALTQDQINKGVSIWDFYPARYESIQKGTLVIKDANGKDISSEVSIDWDDADGKFTVSAKDPVQFITEHKGTEPKVDFKTTVKADVEGESDNTAHQNTFGNDTPTNTIGTHVNITKPTKEVVANTTDPTNIDGKSFALNTNFDYEVDSSTRPANYAGITESWTGSDYLDIKHDQYNGQTKIVTTQDITLDNGSVIKAGQDITNYFTTAYDSATGHLGIEMNSDLLKILNSPINKTTAQGWKGFIGVKAIAVGTATNKWQEDYNNTPDTSNTVTHVTPNDPAPTKTVDDDSGNDIDNKAVARGDHLDYNGTWDLTGFTNWAFNTSNFDAGFGEYDLLEGPAKMDPDSLKFADANSHDITDQLEITWGVDHKSFTVKPKGDIKSFVQKYAGTKLSFTYTATPITGESGTIKNTIYQNSFGQTSKTTTMINPLPKMDPKKDIVVNVGDQKSLDGKEIKLGDIFDYKLESSVRPENYGGQTIEWGGTDDFDAVHDEFTGQWEVLADRDIVVSPTLTLEKGTDISRYFTMTFNPEKHRIHFEATPEFDKVLDSPANKGSQQAWSAYVQMKRIAAGKATNVWVETYNNQVVNSNIVTSFTEVPKTPKPAKPTVINHYYTKIVKQIVPGPPVVEKEKVIEKVPTPVMAKSEPKPEVKVATAVAPTQKLVEVKTPVKPQPMTQSIAEVPKIQLSAPKVAKAEQQKPAPAKIAELPHTGESDDTYFAVGGLLALAGMVGAFSLHRKKHSA</sequence>
<evidence type="ECO:0000256" key="3">
    <source>
        <dbReference type="ARBA" id="ARBA00022729"/>
    </source>
</evidence>
<feature type="compositionally biased region" description="Polar residues" evidence="5">
    <location>
        <begin position="1053"/>
        <end position="1068"/>
    </location>
</feature>
<dbReference type="InterPro" id="IPR022263">
    <property type="entry name" value="KxYKxGKxW"/>
</dbReference>
<feature type="region of interest" description="Disordered" evidence="5">
    <location>
        <begin position="1053"/>
        <end position="1089"/>
    </location>
</feature>
<dbReference type="Gene3D" id="2.60.40.740">
    <property type="match status" value="5"/>
</dbReference>
<gene>
    <name evidence="8" type="ORF">FD35_GL000717</name>
</gene>
<dbReference type="RefSeq" id="WP_017262380.1">
    <property type="nucleotide sequence ID" value="NZ_AUAW01000013.1"/>
</dbReference>
<feature type="transmembrane region" description="Helical" evidence="6">
    <location>
        <begin position="1508"/>
        <end position="1526"/>
    </location>
</feature>
<feature type="region of interest" description="Disordered" evidence="5">
    <location>
        <begin position="45"/>
        <end position="188"/>
    </location>
</feature>
<dbReference type="Pfam" id="PF17998">
    <property type="entry name" value="AgI_II_C2"/>
    <property type="match status" value="3"/>
</dbReference>
<evidence type="ECO:0000259" key="7">
    <source>
        <dbReference type="PROSITE" id="PS50847"/>
    </source>
</evidence>
<evidence type="ECO:0000256" key="6">
    <source>
        <dbReference type="SAM" id="Phobius"/>
    </source>
</evidence>
<dbReference type="InterPro" id="IPR026345">
    <property type="entry name" value="Adh_isopep-form_adh_dom"/>
</dbReference>
<dbReference type="NCBIfam" id="TIGR04228">
    <property type="entry name" value="isopep_sspB_C2"/>
    <property type="match status" value="2"/>
</dbReference>
<dbReference type="Proteomes" id="UP000051999">
    <property type="component" value="Unassembled WGS sequence"/>
</dbReference>
<keyword evidence="4" id="KW-0572">Peptidoglycan-anchor</keyword>
<reference evidence="8 9" key="1">
    <citation type="journal article" date="2015" name="Genome Announc.">
        <title>Expanding the biotechnology potential of lactobacilli through comparative genomics of 213 strains and associated genera.</title>
        <authorList>
            <person name="Sun Z."/>
            <person name="Harris H.M."/>
            <person name="McCann A."/>
            <person name="Guo C."/>
            <person name="Argimon S."/>
            <person name="Zhang W."/>
            <person name="Yang X."/>
            <person name="Jeffery I.B."/>
            <person name="Cooney J.C."/>
            <person name="Kagawa T.F."/>
            <person name="Liu W."/>
            <person name="Song Y."/>
            <person name="Salvetti E."/>
            <person name="Wrobel A."/>
            <person name="Rasinkangas P."/>
            <person name="Parkhill J."/>
            <person name="Rea M.C."/>
            <person name="O'Sullivan O."/>
            <person name="Ritari J."/>
            <person name="Douillard F.P."/>
            <person name="Paul Ross R."/>
            <person name="Yang R."/>
            <person name="Briner A.E."/>
            <person name="Felis G.E."/>
            <person name="de Vos W.M."/>
            <person name="Barrangou R."/>
            <person name="Klaenhammer T.R."/>
            <person name="Caufield P.W."/>
            <person name="Cui Y."/>
            <person name="Zhang H."/>
            <person name="O'Toole P.W."/>
        </authorList>
    </citation>
    <scope>NUCLEOTIDE SEQUENCE [LARGE SCALE GENOMIC DNA]</scope>
    <source>
        <strain evidence="8 9">DSM 15814</strain>
    </source>
</reference>
<dbReference type="Pfam" id="PF16364">
    <property type="entry name" value="Antigen_C"/>
    <property type="match status" value="2"/>
</dbReference>
<accession>A0A0R1RC48</accession>
<dbReference type="InterPro" id="IPR036234">
    <property type="entry name" value="SA_I/II_PAC_V_sf"/>
</dbReference>
<evidence type="ECO:0000256" key="4">
    <source>
        <dbReference type="ARBA" id="ARBA00023088"/>
    </source>
</evidence>
<dbReference type="STRING" id="1114972.FD35_GL000717"/>
<dbReference type="NCBIfam" id="TIGR01167">
    <property type="entry name" value="LPXTG_anchor"/>
    <property type="match status" value="1"/>
</dbReference>
<keyword evidence="6" id="KW-0472">Membrane</keyword>
<evidence type="ECO:0000313" key="8">
    <source>
        <dbReference type="EMBL" id="KRL54014.1"/>
    </source>
</evidence>
<evidence type="ECO:0000256" key="2">
    <source>
        <dbReference type="ARBA" id="ARBA00022525"/>
    </source>
</evidence>
<dbReference type="PATRIC" id="fig|1114972.6.peg.718"/>
<dbReference type="Pfam" id="PF00746">
    <property type="entry name" value="Gram_pos_anchor"/>
    <property type="match status" value="1"/>
</dbReference>
<keyword evidence="6" id="KW-0812">Transmembrane</keyword>
<protein>
    <recommendedName>
        <fullName evidence="7">Gram-positive cocci surface proteins LPxTG domain-containing protein</fullName>
    </recommendedName>
</protein>
<feature type="domain" description="Gram-positive cocci surface proteins LPxTG" evidence="7">
    <location>
        <begin position="1498"/>
        <end position="1533"/>
    </location>
</feature>
<keyword evidence="1" id="KW-0134">Cell wall</keyword>
<dbReference type="Gene3D" id="2.60.530.10">
    <property type="entry name" value="Major cell-surface adhesin PAc"/>
    <property type="match status" value="1"/>
</dbReference>
<feature type="compositionally biased region" description="Low complexity" evidence="5">
    <location>
        <begin position="164"/>
        <end position="188"/>
    </location>
</feature>
<keyword evidence="6" id="KW-1133">Transmembrane helix</keyword>
<dbReference type="eggNOG" id="COG3064">
    <property type="taxonomic scope" value="Bacteria"/>
</dbReference>
<organism evidence="8 9">
    <name type="scientific">Furfurilactobacillus rossiae DSM 15814</name>
    <dbReference type="NCBI Taxonomy" id="1114972"/>
    <lineage>
        <taxon>Bacteria</taxon>
        <taxon>Bacillati</taxon>
        <taxon>Bacillota</taxon>
        <taxon>Bacilli</taxon>
        <taxon>Lactobacillales</taxon>
        <taxon>Lactobacillaceae</taxon>
        <taxon>Furfurilactobacillus</taxon>
    </lineage>
</organism>
<feature type="compositionally biased region" description="Low complexity" evidence="5">
    <location>
        <begin position="68"/>
        <end position="103"/>
    </location>
</feature>
<dbReference type="EMBL" id="AZFF01000012">
    <property type="protein sequence ID" value="KRL54014.1"/>
    <property type="molecule type" value="Genomic_DNA"/>
</dbReference>